<dbReference type="InterPro" id="IPR035901">
    <property type="entry name" value="GIY-YIG_endonuc_sf"/>
</dbReference>
<dbReference type="PANTHER" id="PTHR34477">
    <property type="entry name" value="UPF0213 PROTEIN YHBQ"/>
    <property type="match status" value="1"/>
</dbReference>
<dbReference type="SMART" id="SM00465">
    <property type="entry name" value="GIYc"/>
    <property type="match status" value="1"/>
</dbReference>
<evidence type="ECO:0000259" key="2">
    <source>
        <dbReference type="PROSITE" id="PS50164"/>
    </source>
</evidence>
<dbReference type="SUPFAM" id="SSF82771">
    <property type="entry name" value="GIY-YIG endonuclease"/>
    <property type="match status" value="1"/>
</dbReference>
<accession>A0A074N2N2</accession>
<dbReference type="GO" id="GO:0004519">
    <property type="term" value="F:endonuclease activity"/>
    <property type="evidence" value="ECO:0007669"/>
    <property type="project" value="UniProtKB-KW"/>
</dbReference>
<keyword evidence="3" id="KW-0540">Nuclease</keyword>
<gene>
    <name evidence="3" type="ORF">EH31_05840</name>
</gene>
<keyword evidence="4" id="KW-1185">Reference proteome</keyword>
<dbReference type="AlphaFoldDB" id="A0A074N2N2"/>
<sequence length="98" mass="11546">MAKHPCVYILASGKRGYIYIGVTSDIAARYHQHQKGTFEGFAKRRNCKRLVHIEMFATMDEAITREKQLKNWHRDWKINLVEGDNPEWRDLGLEMGLR</sequence>
<dbReference type="RefSeq" id="WP_034958578.1">
    <property type="nucleotide sequence ID" value="NZ_JMIW01000001.1"/>
</dbReference>
<name>A0A074N2N2_ERYLO</name>
<evidence type="ECO:0000313" key="3">
    <source>
        <dbReference type="EMBL" id="KEO92187.1"/>
    </source>
</evidence>
<dbReference type="PROSITE" id="PS50164">
    <property type="entry name" value="GIY_YIG"/>
    <property type="match status" value="1"/>
</dbReference>
<reference evidence="3 4" key="1">
    <citation type="submission" date="2014-04" db="EMBL/GenBank/DDBJ databases">
        <title>A comprehensive comparison of genomes of Erythrobacter spp. strains.</title>
        <authorList>
            <person name="Zheng Q."/>
        </authorList>
    </citation>
    <scope>NUCLEOTIDE SEQUENCE [LARGE SCALE GENOMIC DNA]</scope>
    <source>
        <strain evidence="3 4">DSM 6997</strain>
    </source>
</reference>
<dbReference type="PANTHER" id="PTHR34477:SF5">
    <property type="entry name" value="BSL5627 PROTEIN"/>
    <property type="match status" value="1"/>
</dbReference>
<dbReference type="Pfam" id="PF01541">
    <property type="entry name" value="GIY-YIG"/>
    <property type="match status" value="1"/>
</dbReference>
<dbReference type="Gene3D" id="3.40.1440.10">
    <property type="entry name" value="GIY-YIG endonuclease"/>
    <property type="match status" value="1"/>
</dbReference>
<feature type="domain" description="GIY-YIG" evidence="2">
    <location>
        <begin position="3"/>
        <end position="80"/>
    </location>
</feature>
<evidence type="ECO:0000313" key="4">
    <source>
        <dbReference type="Proteomes" id="UP000027647"/>
    </source>
</evidence>
<comment type="similarity">
    <text evidence="1">Belongs to the UPF0213 family.</text>
</comment>
<dbReference type="InterPro" id="IPR000305">
    <property type="entry name" value="GIY-YIG_endonuc"/>
</dbReference>
<comment type="caution">
    <text evidence="3">The sequence shown here is derived from an EMBL/GenBank/DDBJ whole genome shotgun (WGS) entry which is preliminary data.</text>
</comment>
<proteinExistence type="inferred from homology"/>
<dbReference type="OrthoDB" id="287318at2"/>
<dbReference type="InterPro" id="IPR050190">
    <property type="entry name" value="UPF0213_domain"/>
</dbReference>
<dbReference type="CDD" id="cd10448">
    <property type="entry name" value="GIY-YIG_unchar_3"/>
    <property type="match status" value="1"/>
</dbReference>
<organism evidence="3 4">
    <name type="scientific">Erythrobacter longus</name>
    <dbReference type="NCBI Taxonomy" id="1044"/>
    <lineage>
        <taxon>Bacteria</taxon>
        <taxon>Pseudomonadati</taxon>
        <taxon>Pseudomonadota</taxon>
        <taxon>Alphaproteobacteria</taxon>
        <taxon>Sphingomonadales</taxon>
        <taxon>Erythrobacteraceae</taxon>
        <taxon>Erythrobacter/Porphyrobacter group</taxon>
        <taxon>Erythrobacter</taxon>
    </lineage>
</organism>
<protein>
    <submittedName>
        <fullName evidence="3">Endonuclease</fullName>
    </submittedName>
</protein>
<dbReference type="eggNOG" id="COG2827">
    <property type="taxonomic scope" value="Bacteria"/>
</dbReference>
<evidence type="ECO:0000256" key="1">
    <source>
        <dbReference type="ARBA" id="ARBA00007435"/>
    </source>
</evidence>
<dbReference type="EMBL" id="JMIW01000001">
    <property type="protein sequence ID" value="KEO92187.1"/>
    <property type="molecule type" value="Genomic_DNA"/>
</dbReference>
<keyword evidence="3" id="KW-0378">Hydrolase</keyword>
<dbReference type="Proteomes" id="UP000027647">
    <property type="component" value="Unassembled WGS sequence"/>
</dbReference>
<keyword evidence="3" id="KW-0255">Endonuclease</keyword>